<dbReference type="RefSeq" id="WP_150133143.1">
    <property type="nucleotide sequence ID" value="NZ_CP030840.1"/>
</dbReference>
<name>A0A2Z5G852_9BACT</name>
<evidence type="ECO:0000313" key="1">
    <source>
        <dbReference type="EMBL" id="AXC15150.1"/>
    </source>
</evidence>
<dbReference type="OrthoDB" id="122948at2"/>
<dbReference type="Proteomes" id="UP000253606">
    <property type="component" value="Chromosome"/>
</dbReference>
<protein>
    <submittedName>
        <fullName evidence="1">Uncharacterized protein</fullName>
    </submittedName>
</protein>
<keyword evidence="2" id="KW-1185">Reference proteome</keyword>
<organism evidence="1 2">
    <name type="scientific">Acidisarcina polymorpha</name>
    <dbReference type="NCBI Taxonomy" id="2211140"/>
    <lineage>
        <taxon>Bacteria</taxon>
        <taxon>Pseudomonadati</taxon>
        <taxon>Acidobacteriota</taxon>
        <taxon>Terriglobia</taxon>
        <taxon>Terriglobales</taxon>
        <taxon>Acidobacteriaceae</taxon>
        <taxon>Acidisarcina</taxon>
    </lineage>
</organism>
<proteinExistence type="predicted"/>
<dbReference type="EMBL" id="CP030840">
    <property type="protein sequence ID" value="AXC15150.1"/>
    <property type="molecule type" value="Genomic_DNA"/>
</dbReference>
<gene>
    <name evidence="1" type="ORF">ACPOL_5906</name>
</gene>
<dbReference type="AlphaFoldDB" id="A0A2Z5G852"/>
<sequence length="82" mass="9714">MNLRQLRDTRQIKEWLMAGEPIELRDRDRVIGRILPSAGEVSKDRPKSENLNWPDFEARQKTIFGDRVLNAVEDFLDDRGRY</sequence>
<accession>A0A2Z5G852</accession>
<evidence type="ECO:0000313" key="2">
    <source>
        <dbReference type="Proteomes" id="UP000253606"/>
    </source>
</evidence>
<reference evidence="1 2" key="1">
    <citation type="journal article" date="2018" name="Front. Microbiol.">
        <title>Hydrolytic Capabilities as a Key to Environmental Success: Chitinolytic and Cellulolytic Acidobacteria From Acidic Sub-arctic Soils and Boreal Peatlands.</title>
        <authorList>
            <person name="Belova S.E."/>
            <person name="Ravin N.V."/>
            <person name="Pankratov T.A."/>
            <person name="Rakitin A.L."/>
            <person name="Ivanova A.A."/>
            <person name="Beletsky A.V."/>
            <person name="Mardanov A.V."/>
            <person name="Sinninghe Damste J.S."/>
            <person name="Dedysh S.N."/>
        </authorList>
    </citation>
    <scope>NUCLEOTIDE SEQUENCE [LARGE SCALE GENOMIC DNA]</scope>
    <source>
        <strain evidence="1 2">SBC82</strain>
    </source>
</reference>
<dbReference type="KEGG" id="abas:ACPOL_5906"/>